<reference evidence="1 2" key="1">
    <citation type="submission" date="2024-01" db="EMBL/GenBank/DDBJ databases">
        <title>Genome assemblies of Stephania.</title>
        <authorList>
            <person name="Yang L."/>
        </authorList>
    </citation>
    <scope>NUCLEOTIDE SEQUENCE [LARGE SCALE GENOMIC DNA]</scope>
    <source>
        <strain evidence="1">JXDWG</strain>
        <tissue evidence="1">Leaf</tissue>
    </source>
</reference>
<evidence type="ECO:0000313" key="2">
    <source>
        <dbReference type="Proteomes" id="UP001419268"/>
    </source>
</evidence>
<organism evidence="1 2">
    <name type="scientific">Stephania cephalantha</name>
    <dbReference type="NCBI Taxonomy" id="152367"/>
    <lineage>
        <taxon>Eukaryota</taxon>
        <taxon>Viridiplantae</taxon>
        <taxon>Streptophyta</taxon>
        <taxon>Embryophyta</taxon>
        <taxon>Tracheophyta</taxon>
        <taxon>Spermatophyta</taxon>
        <taxon>Magnoliopsida</taxon>
        <taxon>Ranunculales</taxon>
        <taxon>Menispermaceae</taxon>
        <taxon>Menispermoideae</taxon>
        <taxon>Cissampelideae</taxon>
        <taxon>Stephania</taxon>
    </lineage>
</organism>
<comment type="caution">
    <text evidence="1">The sequence shown here is derived from an EMBL/GenBank/DDBJ whole genome shotgun (WGS) entry which is preliminary data.</text>
</comment>
<sequence>MNGAKGVSWERNILHFPSNCIHLTRIVARAAISSEFLFLATATSLERTAGELIAAKCMLFVL</sequence>
<dbReference type="Proteomes" id="UP001419268">
    <property type="component" value="Unassembled WGS sequence"/>
</dbReference>
<gene>
    <name evidence="1" type="ORF">Scep_011432</name>
</gene>
<protein>
    <submittedName>
        <fullName evidence="1">Uncharacterized protein</fullName>
    </submittedName>
</protein>
<evidence type="ECO:0000313" key="1">
    <source>
        <dbReference type="EMBL" id="KAK9131904.1"/>
    </source>
</evidence>
<dbReference type="EMBL" id="JBBNAG010000005">
    <property type="protein sequence ID" value="KAK9131904.1"/>
    <property type="molecule type" value="Genomic_DNA"/>
</dbReference>
<proteinExistence type="predicted"/>
<dbReference type="AlphaFoldDB" id="A0AAP0P6G7"/>
<name>A0AAP0P6G7_9MAGN</name>
<accession>A0AAP0P6G7</accession>
<keyword evidence="2" id="KW-1185">Reference proteome</keyword>